<name>A0A4Q0YSG6_9GAMM</name>
<keyword evidence="7" id="KW-0998">Cell outer membrane</keyword>
<keyword evidence="4" id="KW-0812">Transmembrane</keyword>
<evidence type="ECO:0000256" key="5">
    <source>
        <dbReference type="ARBA" id="ARBA00022729"/>
    </source>
</evidence>
<evidence type="ECO:0000256" key="6">
    <source>
        <dbReference type="ARBA" id="ARBA00023136"/>
    </source>
</evidence>
<proteinExistence type="inferred from homology"/>
<dbReference type="EMBL" id="PEIB01000008">
    <property type="protein sequence ID" value="RXJ73613.1"/>
    <property type="molecule type" value="Genomic_DNA"/>
</dbReference>
<dbReference type="InterPro" id="IPR005017">
    <property type="entry name" value="OMPP1/FadL/TodX"/>
</dbReference>
<dbReference type="PANTHER" id="PTHR35093:SF3">
    <property type="entry name" value="LONG-CHAIN FATTY ACID TRANSPORT PROTEIN"/>
    <property type="match status" value="1"/>
</dbReference>
<organism evidence="9 10">
    <name type="scientific">Veronia nyctiphanis</name>
    <dbReference type="NCBI Taxonomy" id="1278244"/>
    <lineage>
        <taxon>Bacteria</taxon>
        <taxon>Pseudomonadati</taxon>
        <taxon>Pseudomonadota</taxon>
        <taxon>Gammaproteobacteria</taxon>
        <taxon>Vibrionales</taxon>
        <taxon>Vibrionaceae</taxon>
        <taxon>Veronia</taxon>
    </lineage>
</organism>
<evidence type="ECO:0000256" key="2">
    <source>
        <dbReference type="ARBA" id="ARBA00008163"/>
    </source>
</evidence>
<dbReference type="SUPFAM" id="SSF56935">
    <property type="entry name" value="Porins"/>
    <property type="match status" value="1"/>
</dbReference>
<dbReference type="OrthoDB" id="19849at2"/>
<evidence type="ECO:0000256" key="4">
    <source>
        <dbReference type="ARBA" id="ARBA00022692"/>
    </source>
</evidence>
<accession>A0A4Q0YSG6</accession>
<keyword evidence="10" id="KW-1185">Reference proteome</keyword>
<evidence type="ECO:0000256" key="3">
    <source>
        <dbReference type="ARBA" id="ARBA00022452"/>
    </source>
</evidence>
<dbReference type="Gene3D" id="2.40.160.60">
    <property type="entry name" value="Outer membrane protein transport protein (OMPP1/FadL/TodX)"/>
    <property type="match status" value="1"/>
</dbReference>
<dbReference type="Pfam" id="PF03349">
    <property type="entry name" value="Toluene_X"/>
    <property type="match status" value="1"/>
</dbReference>
<evidence type="ECO:0000256" key="1">
    <source>
        <dbReference type="ARBA" id="ARBA00004571"/>
    </source>
</evidence>
<comment type="similarity">
    <text evidence="2">Belongs to the OmpP1/FadL family.</text>
</comment>
<evidence type="ECO:0000256" key="8">
    <source>
        <dbReference type="SAM" id="SignalP"/>
    </source>
</evidence>
<dbReference type="GO" id="GO:0015483">
    <property type="term" value="F:long-chain fatty acid transporting porin activity"/>
    <property type="evidence" value="ECO:0007669"/>
    <property type="project" value="TreeGrafter"/>
</dbReference>
<dbReference type="AlphaFoldDB" id="A0A4Q0YSG6"/>
<feature type="chain" id="PRO_5020719175" evidence="8">
    <location>
        <begin position="24"/>
        <end position="434"/>
    </location>
</feature>
<evidence type="ECO:0000313" key="10">
    <source>
        <dbReference type="Proteomes" id="UP000290287"/>
    </source>
</evidence>
<dbReference type="RefSeq" id="WP_129121990.1">
    <property type="nucleotide sequence ID" value="NZ_PEIB01000008.1"/>
</dbReference>
<keyword evidence="5 8" id="KW-0732">Signal</keyword>
<dbReference type="Proteomes" id="UP000290287">
    <property type="component" value="Unassembled WGS sequence"/>
</dbReference>
<keyword evidence="3" id="KW-1134">Transmembrane beta strand</keyword>
<gene>
    <name evidence="9" type="ORF">CS022_08980</name>
</gene>
<reference evidence="9 10" key="1">
    <citation type="submission" date="2017-10" db="EMBL/GenBank/DDBJ databases">
        <title>Nyctiphanis sp. nov., isolated from the stomach of the euphausiid Nyctiphanes simplex (Hansen, 1911) in the Gulf of California.</title>
        <authorList>
            <person name="Gomez-Gil B."/>
            <person name="Aguilar-Mendez M."/>
            <person name="Lopez-Cortes A."/>
            <person name="Gomez-Gutierrez J."/>
            <person name="Roque A."/>
            <person name="Lang E."/>
            <person name="Gonzalez-Castillo A."/>
        </authorList>
    </citation>
    <scope>NUCLEOTIDE SEQUENCE [LARGE SCALE GENOMIC DNA]</scope>
    <source>
        <strain evidence="9 10">CAIM 600</strain>
    </source>
</reference>
<evidence type="ECO:0000313" key="9">
    <source>
        <dbReference type="EMBL" id="RXJ73613.1"/>
    </source>
</evidence>
<sequence length="434" mass="46717">MSRISKGTMLTGIAALLSTQAHAAGFQVAEHSASGLGRAYAGEAAMTDNASTMARNPSTMTQVENTQISAALHAVFPNIDVTDNNNKQTANNVAPDAFIPASYAVFPISDEFSAGIGLYTVYGVGTDYPDDFATGYMAGDTALTSVNLNPAIAYQVDEKLSIGAGLNVVYAIAELNRHFGQLALFTGPETDKLISMEGKTWSFGWNIGALYEVDENTRFGASYRSPVKLKFKDGEFTDYAPGGRVVEGGGKVKGELNIELPAIAELSGFHQLNPSWALHYSVLWTEWSVFEELKATSAQCTKDDANGVCFSKTEKYDNALRWSAGTTYSLNDTWTLRAGLALDEQAGESTLSIPDTDRFWYSAGATYQVSASLSVDGGLSYVSSKSGDFNERLNTALPEYNYSAKGSAIIVGLQATIHSDNTRTLEITLWKIRT</sequence>
<protein>
    <submittedName>
        <fullName evidence="9">Long-chain fatty acid transporter</fullName>
    </submittedName>
</protein>
<comment type="caution">
    <text evidence="9">The sequence shown here is derived from an EMBL/GenBank/DDBJ whole genome shotgun (WGS) entry which is preliminary data.</text>
</comment>
<dbReference type="GO" id="GO:0009279">
    <property type="term" value="C:cell outer membrane"/>
    <property type="evidence" value="ECO:0007669"/>
    <property type="project" value="UniProtKB-SubCell"/>
</dbReference>
<dbReference type="PANTHER" id="PTHR35093">
    <property type="entry name" value="OUTER MEMBRANE PROTEIN NMB0088-RELATED"/>
    <property type="match status" value="1"/>
</dbReference>
<feature type="signal peptide" evidence="8">
    <location>
        <begin position="1"/>
        <end position="23"/>
    </location>
</feature>
<keyword evidence="6" id="KW-0472">Membrane</keyword>
<comment type="subcellular location">
    <subcellularLocation>
        <location evidence="1">Cell outer membrane</location>
        <topology evidence="1">Multi-pass membrane protein</topology>
    </subcellularLocation>
</comment>
<evidence type="ECO:0000256" key="7">
    <source>
        <dbReference type="ARBA" id="ARBA00023237"/>
    </source>
</evidence>